<proteinExistence type="predicted"/>
<reference evidence="1 2" key="1">
    <citation type="journal article" date="2013" name="PLoS Genet.">
        <title>Comparative genome structure, secondary metabolite, and effector coding capacity across Cochliobolus pathogens.</title>
        <authorList>
            <person name="Condon B.J."/>
            <person name="Leng Y."/>
            <person name="Wu D."/>
            <person name="Bushley K.E."/>
            <person name="Ohm R.A."/>
            <person name="Otillar R."/>
            <person name="Martin J."/>
            <person name="Schackwitz W."/>
            <person name="Grimwood J."/>
            <person name="MohdZainudin N."/>
            <person name="Xue C."/>
            <person name="Wang R."/>
            <person name="Manning V.A."/>
            <person name="Dhillon B."/>
            <person name="Tu Z.J."/>
            <person name="Steffenson B.J."/>
            <person name="Salamov A."/>
            <person name="Sun H."/>
            <person name="Lowry S."/>
            <person name="LaButti K."/>
            <person name="Han J."/>
            <person name="Copeland A."/>
            <person name="Lindquist E."/>
            <person name="Barry K."/>
            <person name="Schmutz J."/>
            <person name="Baker S.E."/>
            <person name="Ciuffetti L.M."/>
            <person name="Grigoriev I.V."/>
            <person name="Zhong S."/>
            <person name="Turgeon B.G."/>
        </authorList>
    </citation>
    <scope>NUCLEOTIDE SEQUENCE [LARGE SCALE GENOMIC DNA]</scope>
    <source>
        <strain evidence="1 2">ATCC 44560</strain>
    </source>
</reference>
<name>W6YPH5_COCMI</name>
<protein>
    <submittedName>
        <fullName evidence="1">Uncharacterized protein</fullName>
    </submittedName>
</protein>
<evidence type="ECO:0000313" key="2">
    <source>
        <dbReference type="Proteomes" id="UP000054032"/>
    </source>
</evidence>
<dbReference type="AlphaFoldDB" id="W6YPH5"/>
<evidence type="ECO:0000313" key="1">
    <source>
        <dbReference type="EMBL" id="EUC39438.1"/>
    </source>
</evidence>
<dbReference type="HOGENOM" id="CLU_208795_0_0_1"/>
<dbReference type="EMBL" id="KI964526">
    <property type="protein sequence ID" value="EUC39438.1"/>
    <property type="molecule type" value="Genomic_DNA"/>
</dbReference>
<sequence length="51" mass="6136">PFNVAYFLLLKRKYSNTILGLVYNYTYYISKKTFLLAFKTTFKQSIMKKNI</sequence>
<dbReference type="OrthoDB" id="3692205at2759"/>
<dbReference type="KEGG" id="bor:COCMIDRAFT_111615"/>
<gene>
    <name evidence="1" type="ORF">COCMIDRAFT_111615</name>
</gene>
<organism evidence="1 2">
    <name type="scientific">Bipolaris oryzae ATCC 44560</name>
    <dbReference type="NCBI Taxonomy" id="930090"/>
    <lineage>
        <taxon>Eukaryota</taxon>
        <taxon>Fungi</taxon>
        <taxon>Dikarya</taxon>
        <taxon>Ascomycota</taxon>
        <taxon>Pezizomycotina</taxon>
        <taxon>Dothideomycetes</taxon>
        <taxon>Pleosporomycetidae</taxon>
        <taxon>Pleosporales</taxon>
        <taxon>Pleosporineae</taxon>
        <taxon>Pleosporaceae</taxon>
        <taxon>Bipolaris</taxon>
    </lineage>
</organism>
<dbReference type="GeneID" id="19119796"/>
<dbReference type="Proteomes" id="UP000054032">
    <property type="component" value="Unassembled WGS sequence"/>
</dbReference>
<feature type="non-terminal residue" evidence="1">
    <location>
        <position position="1"/>
    </location>
</feature>
<dbReference type="RefSeq" id="XP_007694043.1">
    <property type="nucleotide sequence ID" value="XM_007695853.1"/>
</dbReference>
<keyword evidence="2" id="KW-1185">Reference proteome</keyword>
<accession>W6YPH5</accession>